<dbReference type="Pfam" id="PF08666">
    <property type="entry name" value="SAF"/>
    <property type="match status" value="1"/>
</dbReference>
<dbReference type="InterPro" id="IPR013974">
    <property type="entry name" value="SAF"/>
</dbReference>
<dbReference type="SMART" id="SM00858">
    <property type="entry name" value="SAF"/>
    <property type="match status" value="1"/>
</dbReference>
<proteinExistence type="predicted"/>
<protein>
    <submittedName>
        <fullName evidence="2">SAF domain-containing protein</fullName>
    </submittedName>
</protein>
<evidence type="ECO:0000313" key="3">
    <source>
        <dbReference type="Proteomes" id="UP001183202"/>
    </source>
</evidence>
<keyword evidence="3" id="KW-1185">Reference proteome</keyword>
<dbReference type="Proteomes" id="UP001183202">
    <property type="component" value="Unassembled WGS sequence"/>
</dbReference>
<evidence type="ECO:0000313" key="2">
    <source>
        <dbReference type="EMBL" id="MDT0349513.1"/>
    </source>
</evidence>
<reference evidence="3" key="1">
    <citation type="submission" date="2023-07" db="EMBL/GenBank/DDBJ databases">
        <title>30 novel species of actinomycetes from the DSMZ collection.</title>
        <authorList>
            <person name="Nouioui I."/>
        </authorList>
    </citation>
    <scope>NUCLEOTIDE SEQUENCE [LARGE SCALE GENOMIC DNA]</scope>
    <source>
        <strain evidence="3">DSM 45834</strain>
    </source>
</reference>
<organism evidence="2 3">
    <name type="scientific">Pseudonocardia charpentierae</name>
    <dbReference type="NCBI Taxonomy" id="3075545"/>
    <lineage>
        <taxon>Bacteria</taxon>
        <taxon>Bacillati</taxon>
        <taxon>Actinomycetota</taxon>
        <taxon>Actinomycetes</taxon>
        <taxon>Pseudonocardiales</taxon>
        <taxon>Pseudonocardiaceae</taxon>
        <taxon>Pseudonocardia</taxon>
    </lineage>
</organism>
<name>A0ABU2N7P7_9PSEU</name>
<gene>
    <name evidence="2" type="ORF">RM445_08250</name>
</gene>
<dbReference type="RefSeq" id="WP_311555537.1">
    <property type="nucleotide sequence ID" value="NZ_JAVREJ010000004.1"/>
</dbReference>
<dbReference type="CDD" id="cd11614">
    <property type="entry name" value="SAF_CpaB_FlgA_like"/>
    <property type="match status" value="1"/>
</dbReference>
<accession>A0ABU2N7P7</accession>
<comment type="caution">
    <text evidence="2">The sequence shown here is derived from an EMBL/GenBank/DDBJ whole genome shotgun (WGS) entry which is preliminary data.</text>
</comment>
<dbReference type="EMBL" id="JAVREJ010000004">
    <property type="protein sequence ID" value="MDT0349513.1"/>
    <property type="molecule type" value="Genomic_DNA"/>
</dbReference>
<evidence type="ECO:0000259" key="1">
    <source>
        <dbReference type="SMART" id="SM00858"/>
    </source>
</evidence>
<feature type="domain" description="SAF" evidence="1">
    <location>
        <begin position="56"/>
        <end position="118"/>
    </location>
</feature>
<sequence>MGREPPHRMRRSARLLATLRTSGWRRTLLMRRTAALLLAALALALALRPADAGSRGPVVVAARDLPSGTALTPADLTLATWPGDLVPAGVLTAPADGTGRVLAGAARAGEPITDVRLAGPDAAGRVTGRPGDAAVPIRLADPDVARLLEPGSRVDVVTPAPDGDRPVVLAADAAVLTVVAAEADTISPGQGSRGRLVLVALPRADAARVAAAALSEQVAVTLR</sequence>
<dbReference type="Gene3D" id="3.90.1210.10">
    <property type="entry name" value="Antifreeze-like/N-acetylneuraminic acid synthase C-terminal domain"/>
    <property type="match status" value="1"/>
</dbReference>